<sequence length="186" mass="20405">MQIFIRPGVGTTREAAIQNRHFDPVGRWFRGIPFRGQNPPRSVCTSTPTTVRSGRTKIFIRPGVGTAREAPIQNRDFDPVVVTPSITRIAGGSHTRSLPVTAIGSRVQLDARSPPQVGEATGSRAELDGSCALVIWVSWGMAQLQKLCTAMAPELCRGCVSSQMVSRLCRWRLELLASRTRPRRLG</sequence>
<dbReference type="Proteomes" id="UP000652761">
    <property type="component" value="Unassembled WGS sequence"/>
</dbReference>
<dbReference type="EMBL" id="NMUH01017761">
    <property type="protein sequence ID" value="MQM23755.1"/>
    <property type="molecule type" value="Genomic_DNA"/>
</dbReference>
<evidence type="ECO:0000313" key="1">
    <source>
        <dbReference type="EMBL" id="MQM23755.1"/>
    </source>
</evidence>
<proteinExistence type="predicted"/>
<protein>
    <submittedName>
        <fullName evidence="1">Uncharacterized protein</fullName>
    </submittedName>
</protein>
<accession>A0A843XYK4</accession>
<dbReference type="AlphaFoldDB" id="A0A843XYK4"/>
<name>A0A843XYK4_COLES</name>
<evidence type="ECO:0000313" key="2">
    <source>
        <dbReference type="Proteomes" id="UP000652761"/>
    </source>
</evidence>
<comment type="caution">
    <text evidence="1">The sequence shown here is derived from an EMBL/GenBank/DDBJ whole genome shotgun (WGS) entry which is preliminary data.</text>
</comment>
<organism evidence="1 2">
    <name type="scientific">Colocasia esculenta</name>
    <name type="common">Wild taro</name>
    <name type="synonym">Arum esculentum</name>
    <dbReference type="NCBI Taxonomy" id="4460"/>
    <lineage>
        <taxon>Eukaryota</taxon>
        <taxon>Viridiplantae</taxon>
        <taxon>Streptophyta</taxon>
        <taxon>Embryophyta</taxon>
        <taxon>Tracheophyta</taxon>
        <taxon>Spermatophyta</taxon>
        <taxon>Magnoliopsida</taxon>
        <taxon>Liliopsida</taxon>
        <taxon>Araceae</taxon>
        <taxon>Aroideae</taxon>
        <taxon>Colocasieae</taxon>
        <taxon>Colocasia</taxon>
    </lineage>
</organism>
<gene>
    <name evidence="1" type="ORF">Taro_056822</name>
</gene>
<keyword evidence="2" id="KW-1185">Reference proteome</keyword>
<reference evidence="1" key="1">
    <citation type="submission" date="2017-07" db="EMBL/GenBank/DDBJ databases">
        <title>Taro Niue Genome Assembly and Annotation.</title>
        <authorList>
            <person name="Atibalentja N."/>
            <person name="Keating K."/>
            <person name="Fields C.J."/>
        </authorList>
    </citation>
    <scope>NUCLEOTIDE SEQUENCE</scope>
    <source>
        <strain evidence="1">Niue_2</strain>
        <tissue evidence="1">Leaf</tissue>
    </source>
</reference>